<dbReference type="PROSITE" id="PS51819">
    <property type="entry name" value="VOC"/>
    <property type="match status" value="2"/>
</dbReference>
<proteinExistence type="predicted"/>
<reference evidence="3 4" key="1">
    <citation type="submission" date="2024-06" db="EMBL/GenBank/DDBJ databases">
        <title>The Natural Products Discovery Center: Release of the First 8490 Sequenced Strains for Exploring Actinobacteria Biosynthetic Diversity.</title>
        <authorList>
            <person name="Kalkreuter E."/>
            <person name="Kautsar S.A."/>
            <person name="Yang D."/>
            <person name="Bader C.D."/>
            <person name="Teijaro C.N."/>
            <person name="Fluegel L."/>
            <person name="Davis C.M."/>
            <person name="Simpson J.R."/>
            <person name="Lauterbach L."/>
            <person name="Steele A.D."/>
            <person name="Gui C."/>
            <person name="Meng S."/>
            <person name="Li G."/>
            <person name="Viehrig K."/>
            <person name="Ye F."/>
            <person name="Su P."/>
            <person name="Kiefer A.F."/>
            <person name="Nichols A."/>
            <person name="Cepeda A.J."/>
            <person name="Yan W."/>
            <person name="Fan B."/>
            <person name="Jiang Y."/>
            <person name="Adhikari A."/>
            <person name="Zheng C.-J."/>
            <person name="Schuster L."/>
            <person name="Cowan T.M."/>
            <person name="Smanski M.J."/>
            <person name="Chevrette M.G."/>
            <person name="De Carvalho L.P.S."/>
            <person name="Shen B."/>
        </authorList>
    </citation>
    <scope>NUCLEOTIDE SEQUENCE [LARGE SCALE GENOMIC DNA]</scope>
    <source>
        <strain evidence="3 4">NPDC033843</strain>
    </source>
</reference>
<protein>
    <submittedName>
        <fullName evidence="3">VOC family protein</fullName>
    </submittedName>
</protein>
<dbReference type="SUPFAM" id="SSF54593">
    <property type="entry name" value="Glyoxalase/Bleomycin resistance protein/Dihydroxybiphenyl dioxygenase"/>
    <property type="match status" value="2"/>
</dbReference>
<name>A0ABV2ZZ14_9ACTN</name>
<dbReference type="RefSeq" id="WP_334581784.1">
    <property type="nucleotide sequence ID" value="NZ_JBEZVE010000049.1"/>
</dbReference>
<dbReference type="Pfam" id="PF00903">
    <property type="entry name" value="Glyoxalase"/>
    <property type="match status" value="2"/>
</dbReference>
<dbReference type="EMBL" id="JBEZVE010000049">
    <property type="protein sequence ID" value="MEU3787685.1"/>
    <property type="molecule type" value="Genomic_DNA"/>
</dbReference>
<feature type="domain" description="VOC" evidence="2">
    <location>
        <begin position="21"/>
        <end position="158"/>
    </location>
</feature>
<dbReference type="PANTHER" id="PTHR43048:SF3">
    <property type="entry name" value="METHYLMALONYL-COA EPIMERASE, MITOCHONDRIAL"/>
    <property type="match status" value="1"/>
</dbReference>
<accession>A0ABV2ZZ14</accession>
<organism evidence="3 4">
    <name type="scientific">Streptomyces sp. 900129855</name>
    <dbReference type="NCBI Taxonomy" id="3155129"/>
    <lineage>
        <taxon>Bacteria</taxon>
        <taxon>Bacillati</taxon>
        <taxon>Actinomycetota</taxon>
        <taxon>Actinomycetes</taxon>
        <taxon>Kitasatosporales</taxon>
        <taxon>Streptomycetaceae</taxon>
        <taxon>Streptomyces</taxon>
    </lineage>
</organism>
<feature type="domain" description="VOC" evidence="2">
    <location>
        <begin position="231"/>
        <end position="356"/>
    </location>
</feature>
<comment type="caution">
    <text evidence="3">The sequence shown here is derived from an EMBL/GenBank/DDBJ whole genome shotgun (WGS) entry which is preliminary data.</text>
</comment>
<dbReference type="InterPro" id="IPR029068">
    <property type="entry name" value="Glyas_Bleomycin-R_OHBP_Dase"/>
</dbReference>
<dbReference type="InterPro" id="IPR051785">
    <property type="entry name" value="MMCE/EMCE_epimerase"/>
</dbReference>
<evidence type="ECO:0000259" key="2">
    <source>
        <dbReference type="PROSITE" id="PS51819"/>
    </source>
</evidence>
<evidence type="ECO:0000313" key="3">
    <source>
        <dbReference type="EMBL" id="MEU3787685.1"/>
    </source>
</evidence>
<dbReference type="PANTHER" id="PTHR43048">
    <property type="entry name" value="METHYLMALONYL-COA EPIMERASE"/>
    <property type="match status" value="1"/>
</dbReference>
<dbReference type="Gene3D" id="3.10.180.10">
    <property type="entry name" value="2,3-Dihydroxybiphenyl 1,2-Dioxygenase, domain 1"/>
    <property type="match status" value="2"/>
</dbReference>
<gene>
    <name evidence="3" type="ORF">AB0E89_45490</name>
</gene>
<dbReference type="InterPro" id="IPR037523">
    <property type="entry name" value="VOC_core"/>
</dbReference>
<keyword evidence="4" id="KW-1185">Reference proteome</keyword>
<dbReference type="InterPro" id="IPR004360">
    <property type="entry name" value="Glyas_Fos-R_dOase_dom"/>
</dbReference>
<dbReference type="Proteomes" id="UP001550739">
    <property type="component" value="Unassembled WGS sequence"/>
</dbReference>
<sequence>MTTEKFEVGGVLYDRPFRIRRLNHFGISVDDTGESARFYRDVLGFAESDKLDLQKYDPGPWLDSVPDKHVYFLRHNSDHHTFVLMPRPWVEHREPPARSDITVNQITWQVGSLREVVEARLWLAELGQKIGRYGRDPGSNWHTYFPDPTGHTNELEYGIEQVGWDGLSKPEVMWPWLNEHPELPYKAESTELTEARTEGIDLTSGHRWVDELPKTYDVGGVLLARPFKPVRIGPVSIFVEDLDAAERFYTESLGLEKSEESSIAGHRVLFLRANTEHHSLTLLPLELRSVLGAREDNTLLAFGVQVGSYEQLRAAKEFLEEKGVKLIDLPQEIHAGIDYVIHAVAPDGHVMQLYYYMEQVGWDGRVRPQDERRKVQAGVWPQTLTPLSDTYGGETFWGPLG</sequence>
<keyword evidence="1" id="KW-0479">Metal-binding</keyword>
<evidence type="ECO:0000313" key="4">
    <source>
        <dbReference type="Proteomes" id="UP001550739"/>
    </source>
</evidence>
<evidence type="ECO:0000256" key="1">
    <source>
        <dbReference type="ARBA" id="ARBA00022723"/>
    </source>
</evidence>